<evidence type="ECO:0000313" key="3">
    <source>
        <dbReference type="Proteomes" id="UP000190328"/>
    </source>
</evidence>
<name>A0A1T4LAX6_9ENTE</name>
<organism evidence="2 3">
    <name type="scientific">Pilibacter termitis</name>
    <dbReference type="NCBI Taxonomy" id="263852"/>
    <lineage>
        <taxon>Bacteria</taxon>
        <taxon>Bacillati</taxon>
        <taxon>Bacillota</taxon>
        <taxon>Bacilli</taxon>
        <taxon>Lactobacillales</taxon>
        <taxon>Enterococcaceae</taxon>
        <taxon>Pilibacter</taxon>
    </lineage>
</organism>
<proteinExistence type="predicted"/>
<evidence type="ECO:0000313" key="2">
    <source>
        <dbReference type="EMBL" id="SJZ51698.1"/>
    </source>
</evidence>
<protein>
    <submittedName>
        <fullName evidence="2">Bacteriocin-associated integral membrane (Putative immunity) protein</fullName>
    </submittedName>
</protein>
<feature type="transmembrane region" description="Helical" evidence="1">
    <location>
        <begin position="626"/>
        <end position="647"/>
    </location>
</feature>
<evidence type="ECO:0000256" key="1">
    <source>
        <dbReference type="SAM" id="Phobius"/>
    </source>
</evidence>
<feature type="transmembrane region" description="Helical" evidence="1">
    <location>
        <begin position="312"/>
        <end position="329"/>
    </location>
</feature>
<dbReference type="RefSeq" id="WP_078806551.1">
    <property type="nucleotide sequence ID" value="NZ_FUXI01000005.1"/>
</dbReference>
<keyword evidence="1" id="KW-0812">Transmembrane</keyword>
<keyword evidence="3" id="KW-1185">Reference proteome</keyword>
<feature type="transmembrane region" description="Helical" evidence="1">
    <location>
        <begin position="269"/>
        <end position="291"/>
    </location>
</feature>
<dbReference type="EMBL" id="FUXI01000005">
    <property type="protein sequence ID" value="SJZ51698.1"/>
    <property type="molecule type" value="Genomic_DNA"/>
</dbReference>
<accession>A0A1T4LAX6</accession>
<dbReference type="STRING" id="263852.SAMN02745116_00592"/>
<gene>
    <name evidence="2" type="ORF">SAMN02745116_00592</name>
</gene>
<sequence length="687" mass="80046">MNTKLHKSALMFFFLLIVGLSSVHFRQKEEIKEIKAQFHIEKQYPSFVLPSRKGTFQNRQKLIEKLSALAKEFEVELIARSTSYTIEPRKNEESSNLYFFTTDKKHSILEKRFKNSSKKIFGKHGTVNFILEDFQQANSLDVATFFVLTKEKVEFNKFLEKLKIDYEQVTGETYPINSFQTIEKEEVNLEANSSFSQSLTLSIFFLSVFSIAWLYCESKKVGLYTLHGLSVGQQFSKIVFTKGMSVLYLLAVMLEVGILQMYALNYFIYLIVFILGYLGILYVALLILFHLSTVNQLNHKSYDKKLAFLEHGVKFVILFTLIPTLFPLIDNARKVKNSIELSNKNEEYAVFYPISIGKETMLLQKPEENFFYESLAFKIYDKMNQNGGLYFFSHDYYNQNDELSKTLVVNPNYLKKFPIETVTGKKVNISDDETSVVLLVPEKFSSKLEEIKQYYNSESLKEIRSLYSNTEFGNEEPKLEIYLIKNEQRLSGFDKKPLITHPNLILVQTEKNKQFLLPNFLSGNSFETSMKIKLNGSVEKTYQEYLPILKEIEREDTYTSLVPLNKLDDFLLKETIGNIREYVQEKALAVYLILSLIISSTMFYFQQKKKKFVIKRIHGISLYKTYQTLFLLTLSEYCLLFLSVLYYKEKVNAMIAVSVFFVIEILVVLLTLMCMEKRSMDETLKGK</sequence>
<dbReference type="InterPro" id="IPR006541">
    <property type="entry name" value="Bacteriocin_ass"/>
</dbReference>
<feature type="transmembrane region" description="Helical" evidence="1">
    <location>
        <begin position="588"/>
        <end position="605"/>
    </location>
</feature>
<keyword evidence="1" id="KW-1133">Transmembrane helix</keyword>
<feature type="transmembrane region" description="Helical" evidence="1">
    <location>
        <begin position="198"/>
        <end position="216"/>
    </location>
</feature>
<dbReference type="AlphaFoldDB" id="A0A1T4LAX6"/>
<dbReference type="OrthoDB" id="2195234at2"/>
<feature type="transmembrane region" description="Helical" evidence="1">
    <location>
        <begin position="653"/>
        <end position="675"/>
    </location>
</feature>
<reference evidence="2 3" key="1">
    <citation type="submission" date="2017-02" db="EMBL/GenBank/DDBJ databases">
        <authorList>
            <person name="Peterson S.W."/>
        </authorList>
    </citation>
    <scope>NUCLEOTIDE SEQUENCE [LARGE SCALE GENOMIC DNA]</scope>
    <source>
        <strain evidence="2 3">ATCC BAA-1030</strain>
    </source>
</reference>
<feature type="transmembrane region" description="Helical" evidence="1">
    <location>
        <begin position="246"/>
        <end position="263"/>
    </location>
</feature>
<dbReference type="Proteomes" id="UP000190328">
    <property type="component" value="Unassembled WGS sequence"/>
</dbReference>
<dbReference type="Pfam" id="PF07242">
    <property type="entry name" value="DUF1430"/>
    <property type="match status" value="1"/>
</dbReference>
<keyword evidence="1" id="KW-0472">Membrane</keyword>